<accession>A0A2T1AN96</accession>
<sequence>MAFDPDPQDPRHRLISDPGCQQLVGYDTRFDATGACRVTLEVGAQHLNRHGILHGGMVATVMDVVCGNSAAQYFDPEGHAAVVTVALNLSYIAATGPGPVTATAEATGGGKSTAHVTGELKDAEGQLLATATGIFRRIRKR</sequence>
<dbReference type="InterPro" id="IPR029069">
    <property type="entry name" value="HotDog_dom_sf"/>
</dbReference>
<dbReference type="RefSeq" id="WP_106161802.1">
    <property type="nucleotide sequence ID" value="NZ_PVUF01000001.1"/>
</dbReference>
<dbReference type="InterPro" id="IPR003736">
    <property type="entry name" value="PAAI_dom"/>
</dbReference>
<evidence type="ECO:0000259" key="3">
    <source>
        <dbReference type="Pfam" id="PF03061"/>
    </source>
</evidence>
<name>A0A2T1AN96_TRISK</name>
<dbReference type="PANTHER" id="PTHR21660">
    <property type="entry name" value="THIOESTERASE SUPERFAMILY MEMBER-RELATED"/>
    <property type="match status" value="1"/>
</dbReference>
<protein>
    <submittedName>
        <fullName evidence="4">Uncharacterized protein (TIGR00369 family)</fullName>
    </submittedName>
</protein>
<dbReference type="EMBL" id="PVUF01000001">
    <property type="protein sequence ID" value="PRZ50085.1"/>
    <property type="molecule type" value="Genomic_DNA"/>
</dbReference>
<dbReference type="CDD" id="cd03443">
    <property type="entry name" value="PaaI_thioesterase"/>
    <property type="match status" value="1"/>
</dbReference>
<dbReference type="Pfam" id="PF03061">
    <property type="entry name" value="4HBT"/>
    <property type="match status" value="1"/>
</dbReference>
<feature type="domain" description="Thioesterase" evidence="3">
    <location>
        <begin position="50"/>
        <end position="128"/>
    </location>
</feature>
<dbReference type="OrthoDB" id="3477511at2"/>
<dbReference type="InterPro" id="IPR006683">
    <property type="entry name" value="Thioestr_dom"/>
</dbReference>
<dbReference type="PANTHER" id="PTHR21660:SF1">
    <property type="entry name" value="ACYL-COENZYME A THIOESTERASE 13"/>
    <property type="match status" value="1"/>
</dbReference>
<evidence type="ECO:0000256" key="1">
    <source>
        <dbReference type="ARBA" id="ARBA00008324"/>
    </source>
</evidence>
<evidence type="ECO:0000313" key="4">
    <source>
        <dbReference type="EMBL" id="PRZ50085.1"/>
    </source>
</evidence>
<dbReference type="AlphaFoldDB" id="A0A2T1AN96"/>
<gene>
    <name evidence="4" type="ORF">CLV89_101301</name>
</gene>
<organism evidence="4 5">
    <name type="scientific">Tritonibacter scottomollicae</name>
    <name type="common">Epibacterium scottomollicae</name>
    <dbReference type="NCBI Taxonomy" id="483013"/>
    <lineage>
        <taxon>Bacteria</taxon>
        <taxon>Pseudomonadati</taxon>
        <taxon>Pseudomonadota</taxon>
        <taxon>Alphaproteobacteria</taxon>
        <taxon>Rhodobacterales</taxon>
        <taxon>Paracoccaceae</taxon>
        <taxon>Tritonibacter</taxon>
    </lineage>
</organism>
<proteinExistence type="inferred from homology"/>
<dbReference type="InterPro" id="IPR039298">
    <property type="entry name" value="ACOT13"/>
</dbReference>
<keyword evidence="2" id="KW-0378">Hydrolase</keyword>
<comment type="caution">
    <text evidence="4">The sequence shown here is derived from an EMBL/GenBank/DDBJ whole genome shotgun (WGS) entry which is preliminary data.</text>
</comment>
<dbReference type="NCBIfam" id="TIGR00369">
    <property type="entry name" value="unchar_dom_1"/>
    <property type="match status" value="1"/>
</dbReference>
<evidence type="ECO:0000313" key="5">
    <source>
        <dbReference type="Proteomes" id="UP000237718"/>
    </source>
</evidence>
<dbReference type="Gene3D" id="3.10.129.10">
    <property type="entry name" value="Hotdog Thioesterase"/>
    <property type="match status" value="1"/>
</dbReference>
<dbReference type="GO" id="GO:0047617">
    <property type="term" value="F:fatty acyl-CoA hydrolase activity"/>
    <property type="evidence" value="ECO:0007669"/>
    <property type="project" value="InterPro"/>
</dbReference>
<comment type="similarity">
    <text evidence="1">Belongs to the thioesterase PaaI family.</text>
</comment>
<reference evidence="4 5" key="1">
    <citation type="submission" date="2018-03" db="EMBL/GenBank/DDBJ databases">
        <title>Genomic Encyclopedia of Archaeal and Bacterial Type Strains, Phase II (KMG-II): from individual species to whole genera.</title>
        <authorList>
            <person name="Goeker M."/>
        </authorList>
    </citation>
    <scope>NUCLEOTIDE SEQUENCE [LARGE SCALE GENOMIC DNA]</scope>
    <source>
        <strain evidence="4 5">DSM 25328</strain>
    </source>
</reference>
<evidence type="ECO:0000256" key="2">
    <source>
        <dbReference type="ARBA" id="ARBA00022801"/>
    </source>
</evidence>
<dbReference type="SUPFAM" id="SSF54637">
    <property type="entry name" value="Thioesterase/thiol ester dehydrase-isomerase"/>
    <property type="match status" value="1"/>
</dbReference>
<dbReference type="Proteomes" id="UP000237718">
    <property type="component" value="Unassembled WGS sequence"/>
</dbReference>